<evidence type="ECO:0000313" key="3">
    <source>
        <dbReference type="Proteomes" id="UP000238823"/>
    </source>
</evidence>
<dbReference type="Proteomes" id="UP000238823">
    <property type="component" value="Unassembled WGS sequence"/>
</dbReference>
<dbReference type="EMBL" id="PVNL01000001">
    <property type="protein sequence ID" value="PRQ10211.1"/>
    <property type="molecule type" value="Genomic_DNA"/>
</dbReference>
<evidence type="ECO:0000313" key="2">
    <source>
        <dbReference type="EMBL" id="PRQ10211.1"/>
    </source>
</evidence>
<name>A0A2S9YYP0_9BACT</name>
<accession>A0A2S9YYP0</accession>
<evidence type="ECO:0000259" key="1">
    <source>
        <dbReference type="Pfam" id="PF20148"/>
    </source>
</evidence>
<gene>
    <name evidence="2" type="ORF">ENSA7_00190</name>
</gene>
<protein>
    <recommendedName>
        <fullName evidence="1">DUF6531 domain-containing protein</fullName>
    </recommendedName>
</protein>
<dbReference type="Pfam" id="PF20148">
    <property type="entry name" value="DUF6531"/>
    <property type="match status" value="1"/>
</dbReference>
<organism evidence="2 3">
    <name type="scientific">Enhygromyxa salina</name>
    <dbReference type="NCBI Taxonomy" id="215803"/>
    <lineage>
        <taxon>Bacteria</taxon>
        <taxon>Pseudomonadati</taxon>
        <taxon>Myxococcota</taxon>
        <taxon>Polyangia</taxon>
        <taxon>Nannocystales</taxon>
        <taxon>Nannocystaceae</taxon>
        <taxon>Enhygromyxa</taxon>
    </lineage>
</organism>
<sequence>MLEPPSQAPGEPHPFDRCSNGVCPREQAGYLFSGEFHERVVDLRVHGCSIGLDLVWARRYRSRLGLAAGQAALGNNWDHSYNCPMTAVTAQSSWKGYGE</sequence>
<comment type="caution">
    <text evidence="2">The sequence shown here is derived from an EMBL/GenBank/DDBJ whole genome shotgun (WGS) entry which is preliminary data.</text>
</comment>
<feature type="domain" description="DUF6531" evidence="1">
    <location>
        <begin position="33"/>
        <end position="85"/>
    </location>
</feature>
<dbReference type="InterPro" id="IPR045351">
    <property type="entry name" value="DUF6531"/>
</dbReference>
<reference evidence="2 3" key="1">
    <citation type="submission" date="2018-03" db="EMBL/GenBank/DDBJ databases">
        <title>Draft Genome Sequences of the Obligatory Marine Myxobacteria Enhygromyxa salina SWB007.</title>
        <authorList>
            <person name="Poehlein A."/>
            <person name="Moghaddam J.A."/>
            <person name="Harms H."/>
            <person name="Alanjari M."/>
            <person name="Koenig G.M."/>
            <person name="Daniel R."/>
            <person name="Schaeberle T.F."/>
        </authorList>
    </citation>
    <scope>NUCLEOTIDE SEQUENCE [LARGE SCALE GENOMIC DNA]</scope>
    <source>
        <strain evidence="2 3">SWB007</strain>
    </source>
</reference>
<dbReference type="AlphaFoldDB" id="A0A2S9YYP0"/>
<proteinExistence type="predicted"/>